<evidence type="ECO:0000256" key="1">
    <source>
        <dbReference type="SAM" id="MobiDB-lite"/>
    </source>
</evidence>
<protein>
    <submittedName>
        <fullName evidence="2">Uncharacterized protein</fullName>
    </submittedName>
</protein>
<proteinExistence type="predicted"/>
<gene>
    <name evidence="2" type="ORF">Aglo03_21300</name>
</gene>
<dbReference type="Proteomes" id="UP001165042">
    <property type="component" value="Unassembled WGS sequence"/>
</dbReference>
<feature type="region of interest" description="Disordered" evidence="1">
    <location>
        <begin position="27"/>
        <end position="66"/>
    </location>
</feature>
<dbReference type="AlphaFoldDB" id="A0A9W6QMP1"/>
<comment type="caution">
    <text evidence="2">The sequence shown here is derived from an EMBL/GenBank/DDBJ whole genome shotgun (WGS) entry which is preliminary data.</text>
</comment>
<evidence type="ECO:0000313" key="2">
    <source>
        <dbReference type="EMBL" id="GLW91314.1"/>
    </source>
</evidence>
<accession>A0A9W6QMP1</accession>
<name>A0A9W6QMP1_9PSEU</name>
<reference evidence="2" key="1">
    <citation type="submission" date="2023-02" db="EMBL/GenBank/DDBJ databases">
        <title>Actinokineospora globicatena NBRC 15670.</title>
        <authorList>
            <person name="Ichikawa N."/>
            <person name="Sato H."/>
            <person name="Tonouchi N."/>
        </authorList>
    </citation>
    <scope>NUCLEOTIDE SEQUENCE</scope>
    <source>
        <strain evidence="2">NBRC 15670</strain>
    </source>
</reference>
<keyword evidence="3" id="KW-1185">Reference proteome</keyword>
<feature type="compositionally biased region" description="Low complexity" evidence="1">
    <location>
        <begin position="47"/>
        <end position="65"/>
    </location>
</feature>
<organism evidence="2 3">
    <name type="scientific">Actinokineospora globicatena</name>
    <dbReference type="NCBI Taxonomy" id="103729"/>
    <lineage>
        <taxon>Bacteria</taxon>
        <taxon>Bacillati</taxon>
        <taxon>Actinomycetota</taxon>
        <taxon>Actinomycetes</taxon>
        <taxon>Pseudonocardiales</taxon>
        <taxon>Pseudonocardiaceae</taxon>
        <taxon>Actinokineospora</taxon>
    </lineage>
</organism>
<dbReference type="EMBL" id="BSSD01000002">
    <property type="protein sequence ID" value="GLW91314.1"/>
    <property type="molecule type" value="Genomic_DNA"/>
</dbReference>
<sequence>MVALAVTMATTNDPNATTFAASHASITRLRSHRSTRAPAGNPTTNWATASAASTSPDAAADPVSANTSSGNAIIDALNPTSAQACPTHSNV</sequence>
<evidence type="ECO:0000313" key="3">
    <source>
        <dbReference type="Proteomes" id="UP001165042"/>
    </source>
</evidence>